<dbReference type="EMBL" id="CP000683">
    <property type="protein sequence ID" value="ABV84608.1"/>
    <property type="molecule type" value="Genomic_DNA"/>
</dbReference>
<keyword evidence="10" id="KW-1185">Reference proteome</keyword>
<dbReference type="Pfam" id="PF03372">
    <property type="entry name" value="Exo_endo_phos"/>
    <property type="match status" value="1"/>
</dbReference>
<dbReference type="InterPro" id="IPR037493">
    <property type="entry name" value="ExoIII-like"/>
</dbReference>
<feature type="site" description="Interaction with DNA substrate" evidence="7">
    <location>
        <position position="273"/>
    </location>
</feature>
<feature type="binding site" evidence="6">
    <location>
        <position position="28"/>
    </location>
    <ligand>
        <name>Mg(2+)</name>
        <dbReference type="ChEBI" id="CHEBI:18420"/>
        <label>1</label>
    </ligand>
</feature>
<protein>
    <submittedName>
        <fullName evidence="9">Exodeoxyribonuclease III</fullName>
    </submittedName>
</protein>
<gene>
    <name evidence="9" type="primary">xth1</name>
    <name evidence="9" type="ordered locus">RMA_0353</name>
</gene>
<dbReference type="Gene3D" id="3.60.10.10">
    <property type="entry name" value="Endonuclease/exonuclease/phosphatase"/>
    <property type="match status" value="1"/>
</dbReference>
<dbReference type="InterPro" id="IPR036691">
    <property type="entry name" value="Endo/exonu/phosph_ase_sf"/>
</dbReference>
<evidence type="ECO:0000259" key="8">
    <source>
        <dbReference type="Pfam" id="PF03372"/>
    </source>
</evidence>
<dbReference type="InterPro" id="IPR004808">
    <property type="entry name" value="AP_endonuc_1"/>
</dbReference>
<dbReference type="PROSITE" id="PS51435">
    <property type="entry name" value="AP_NUCLEASE_F1_4"/>
    <property type="match status" value="1"/>
</dbReference>
<dbReference type="SUPFAM" id="SSF56219">
    <property type="entry name" value="DNase I-like"/>
    <property type="match status" value="1"/>
</dbReference>
<dbReference type="GO" id="GO:0003677">
    <property type="term" value="F:DNA binding"/>
    <property type="evidence" value="ECO:0007669"/>
    <property type="project" value="InterPro"/>
</dbReference>
<keyword evidence="6" id="KW-0464">Manganese</keyword>
<reference evidence="9 10" key="1">
    <citation type="journal article" date="2007" name="Genome Res.">
        <title>Lateral gene transfer between obligate intracellular bacteria: evidence from the Rickettsia massiliae genome.</title>
        <authorList>
            <person name="Blanc G."/>
            <person name="Ogata H."/>
            <person name="Robert C."/>
            <person name="Audic S."/>
            <person name="Claverie J.-M."/>
            <person name="Raoult D."/>
        </authorList>
    </citation>
    <scope>NUCLEOTIDE SEQUENCE [LARGE SCALE GENOMIC DNA]</scope>
    <source>
        <strain evidence="10">Mtu5</strain>
    </source>
</reference>
<dbReference type="PANTHER" id="PTHR43250:SF2">
    <property type="entry name" value="EXODEOXYRIBONUCLEASE III"/>
    <property type="match status" value="1"/>
</dbReference>
<dbReference type="Proteomes" id="UP000001311">
    <property type="component" value="Chromosome"/>
</dbReference>
<keyword evidence="4 6" id="KW-0460">Magnesium</keyword>
<feature type="binding site" evidence="6">
    <location>
        <position position="272"/>
    </location>
    <ligand>
        <name>Mg(2+)</name>
        <dbReference type="ChEBI" id="CHEBI:18420"/>
        <label>1</label>
    </ligand>
</feature>
<evidence type="ECO:0000313" key="9">
    <source>
        <dbReference type="EMBL" id="ABV84608.1"/>
    </source>
</evidence>
<feature type="site" description="Transition state stabilizer" evidence="7">
    <location>
        <position position="171"/>
    </location>
</feature>
<dbReference type="PANTHER" id="PTHR43250">
    <property type="entry name" value="EXODEOXYRIBONUCLEASE III"/>
    <property type="match status" value="1"/>
</dbReference>
<feature type="site" description="Important for catalytic activity" evidence="7">
    <location>
        <position position="243"/>
    </location>
</feature>
<evidence type="ECO:0000256" key="6">
    <source>
        <dbReference type="PIRSR" id="PIRSR604808-2"/>
    </source>
</evidence>
<dbReference type="GO" id="GO:0004519">
    <property type="term" value="F:endonuclease activity"/>
    <property type="evidence" value="ECO:0007669"/>
    <property type="project" value="InterPro"/>
</dbReference>
<dbReference type="InterPro" id="IPR005135">
    <property type="entry name" value="Endo/exonuclease/phosphatase"/>
</dbReference>
<comment type="cofactor">
    <cofactor evidence="6">
        <name>Mg(2+)</name>
        <dbReference type="ChEBI" id="CHEBI:18420"/>
    </cofactor>
    <cofactor evidence="6">
        <name>Mn(2+)</name>
        <dbReference type="ChEBI" id="CHEBI:29035"/>
    </cofactor>
    <text evidence="6">Probably binds two magnesium or manganese ions per subunit.</text>
</comment>
<evidence type="ECO:0000256" key="3">
    <source>
        <dbReference type="ARBA" id="ARBA00022801"/>
    </source>
</evidence>
<evidence type="ECO:0000256" key="4">
    <source>
        <dbReference type="ARBA" id="ARBA00022842"/>
    </source>
</evidence>
<feature type="active site" evidence="5">
    <location>
        <position position="124"/>
    </location>
</feature>
<feature type="binding site" evidence="6">
    <location>
        <position position="171"/>
    </location>
    <ligand>
        <name>Mg(2+)</name>
        <dbReference type="ChEBI" id="CHEBI:18420"/>
        <label>1</label>
    </ligand>
</feature>
<dbReference type="AlphaFoldDB" id="A8F122"/>
<comment type="similarity">
    <text evidence="1">Belongs to the DNA repair enzymes AP/ExoA family.</text>
</comment>
<accession>A8F122</accession>
<feature type="binding site" evidence="6">
    <location>
        <position position="55"/>
    </location>
    <ligand>
        <name>Mg(2+)</name>
        <dbReference type="ChEBI" id="CHEBI:18420"/>
        <label>1</label>
    </ligand>
</feature>
<evidence type="ECO:0000256" key="2">
    <source>
        <dbReference type="ARBA" id="ARBA00022723"/>
    </source>
</evidence>
<dbReference type="GO" id="GO:0046872">
    <property type="term" value="F:metal ion binding"/>
    <property type="evidence" value="ECO:0007669"/>
    <property type="project" value="UniProtKB-KW"/>
</dbReference>
<feature type="binding site" evidence="6">
    <location>
        <position position="273"/>
    </location>
    <ligand>
        <name>Mg(2+)</name>
        <dbReference type="ChEBI" id="CHEBI:18420"/>
        <label>1</label>
    </ligand>
</feature>
<dbReference type="NCBIfam" id="TIGR00633">
    <property type="entry name" value="xth"/>
    <property type="match status" value="1"/>
</dbReference>
<dbReference type="PROSITE" id="PS00726">
    <property type="entry name" value="AP_NUCLEASE_F1_1"/>
    <property type="match status" value="1"/>
</dbReference>
<dbReference type="GO" id="GO:0008311">
    <property type="term" value="F:double-stranded DNA 3'-5' DNA exonuclease activity"/>
    <property type="evidence" value="ECO:0007669"/>
    <property type="project" value="InterPro"/>
</dbReference>
<feature type="active site" description="Proton donor/acceptor" evidence="5">
    <location>
        <position position="169"/>
    </location>
</feature>
<keyword evidence="3" id="KW-0378">Hydrolase</keyword>
<dbReference type="HOGENOM" id="CLU_027539_0_0_5"/>
<evidence type="ECO:0000256" key="1">
    <source>
        <dbReference type="ARBA" id="ARBA00007092"/>
    </source>
</evidence>
<dbReference type="GO" id="GO:0006281">
    <property type="term" value="P:DNA repair"/>
    <property type="evidence" value="ECO:0007669"/>
    <property type="project" value="InterPro"/>
</dbReference>
<evidence type="ECO:0000256" key="5">
    <source>
        <dbReference type="PIRSR" id="PIRSR604808-1"/>
    </source>
</evidence>
<dbReference type="KEGG" id="rms:RMA_0353"/>
<sequence>MRGCEYRIYKLPLEGGYTTSLMKIVTWNINSLRLRIDLLRKLAYEHQPDIILLQETKVADSLFPLEVIKNIGYEHVIYSGQKSYNGVAIISKFPLNNVFSLELYNSDKRHIAAIVNDIEIHNFYVPAGGDIPDIEVNTKFKHKLEYVRLMQEWLTTNRTKNDKMIIVGDLNIAPHEHDVWSSKQLRNVISHTDIERSLLVELQNVLGFIDSSRHFVSLDTKFYTWWSYRNIDWKKSNKGRRLDHIWVSDNLKDALFSMHLLPEARDWSPPSDHVPYFVTFNLQMSPRGLTTG</sequence>
<dbReference type="CDD" id="cd09086">
    <property type="entry name" value="ExoIII-like_AP-endo"/>
    <property type="match status" value="1"/>
</dbReference>
<feature type="domain" description="Endonuclease/exonuclease/phosphatase" evidence="8">
    <location>
        <begin position="25"/>
        <end position="273"/>
    </location>
</feature>
<feature type="binding site" evidence="6">
    <location>
        <position position="169"/>
    </location>
    <ligand>
        <name>Mg(2+)</name>
        <dbReference type="ChEBI" id="CHEBI:18420"/>
        <label>1</label>
    </ligand>
</feature>
<name>A8F122_RICM5</name>
<evidence type="ECO:0000313" key="10">
    <source>
        <dbReference type="Proteomes" id="UP000001311"/>
    </source>
</evidence>
<keyword evidence="2 6" id="KW-0479">Metal-binding</keyword>
<proteinExistence type="inferred from homology"/>
<organism evidence="9 10">
    <name type="scientific">Rickettsia massiliae (strain Mtu5)</name>
    <dbReference type="NCBI Taxonomy" id="416276"/>
    <lineage>
        <taxon>Bacteria</taxon>
        <taxon>Pseudomonadati</taxon>
        <taxon>Pseudomonadota</taxon>
        <taxon>Alphaproteobacteria</taxon>
        <taxon>Rickettsiales</taxon>
        <taxon>Rickettsiaceae</taxon>
        <taxon>Rickettsieae</taxon>
        <taxon>Rickettsia</taxon>
        <taxon>spotted fever group</taxon>
    </lineage>
</organism>
<dbReference type="InterPro" id="IPR020847">
    <property type="entry name" value="AP_endonuclease_F1_BS"/>
</dbReference>
<evidence type="ECO:0000256" key="7">
    <source>
        <dbReference type="PIRSR" id="PIRSR604808-3"/>
    </source>
</evidence>
<feature type="active site" description="Proton acceptor" evidence="5">
    <location>
        <position position="273"/>
    </location>
</feature>
<dbReference type="NCBIfam" id="TIGR00195">
    <property type="entry name" value="exoDNase_III"/>
    <property type="match status" value="1"/>
</dbReference>